<dbReference type="PROSITE" id="PS51257">
    <property type="entry name" value="PROKAR_LIPOPROTEIN"/>
    <property type="match status" value="1"/>
</dbReference>
<keyword evidence="1" id="KW-0732">Signal</keyword>
<feature type="signal peptide" evidence="1">
    <location>
        <begin position="1"/>
        <end position="20"/>
    </location>
</feature>
<proteinExistence type="predicted"/>
<name>A0A832HZF0_UNCEI</name>
<dbReference type="EMBL" id="DSQF01000001">
    <property type="protein sequence ID" value="HGZ41814.1"/>
    <property type="molecule type" value="Genomic_DNA"/>
</dbReference>
<evidence type="ECO:0008006" key="3">
    <source>
        <dbReference type="Google" id="ProtNLM"/>
    </source>
</evidence>
<feature type="chain" id="PRO_5032611430" description="Lipoprotein" evidence="1">
    <location>
        <begin position="21"/>
        <end position="400"/>
    </location>
</feature>
<evidence type="ECO:0000256" key="1">
    <source>
        <dbReference type="SAM" id="SignalP"/>
    </source>
</evidence>
<evidence type="ECO:0000313" key="2">
    <source>
        <dbReference type="EMBL" id="HGZ41814.1"/>
    </source>
</evidence>
<reference evidence="2" key="1">
    <citation type="journal article" date="2020" name="mSystems">
        <title>Genome- and Community-Level Interaction Insights into Carbon Utilization and Element Cycling Functions of Hydrothermarchaeota in Hydrothermal Sediment.</title>
        <authorList>
            <person name="Zhou Z."/>
            <person name="Liu Y."/>
            <person name="Xu W."/>
            <person name="Pan J."/>
            <person name="Luo Z.H."/>
            <person name="Li M."/>
        </authorList>
    </citation>
    <scope>NUCLEOTIDE SEQUENCE [LARGE SCALE GENOMIC DNA]</scope>
    <source>
        <strain evidence="2">SpSt-381</strain>
    </source>
</reference>
<sequence>MAHRSIVRRAGAALAAGWLAAAAISGCSKKLTAVDAGYVPEGTESAVSKLIAYPALPSLVNATVRNEGRIRVVPLTTQLTDGAPRAASLLLLDGSASSEFALYRADDASGAAEALPFTLRPFTRWLDFGWDAFRIQLDQADPSGRYRGLGLIDGVRTSRSPITNQSSADRTPTFFRMFIRHGSPNGEGSNFTDSLFTIAWEPVAGAAQYLLHVYQFRSDTRAPDVLRLCRPGPMALGKTRDIYLTMLPGTLSSHRVGDPDGIVLTRRTTFMAQAYFVRMSALDSDGRLLGVGVPAPSYPGEPIYALYNLSEGDVRSYIPSETAQRLLSEAFAVAPDAGVSVEMLALLVQTQRKLPPLEELVFVDRPPYDPSVFDPLRAAPGRTVVWRSPEAQRLAPVASR</sequence>
<comment type="caution">
    <text evidence="2">The sequence shown here is derived from an EMBL/GenBank/DDBJ whole genome shotgun (WGS) entry which is preliminary data.</text>
</comment>
<protein>
    <recommendedName>
        <fullName evidence="3">Lipoprotein</fullName>
    </recommendedName>
</protein>
<dbReference type="AlphaFoldDB" id="A0A832HZF0"/>
<organism evidence="2">
    <name type="scientific">Eiseniibacteriota bacterium</name>
    <dbReference type="NCBI Taxonomy" id="2212470"/>
    <lineage>
        <taxon>Bacteria</taxon>
        <taxon>Candidatus Eiseniibacteriota</taxon>
    </lineage>
</organism>
<accession>A0A832HZF0</accession>
<gene>
    <name evidence="2" type="ORF">ENR23_00025</name>
</gene>